<feature type="domain" description="DUF2281" evidence="1">
    <location>
        <begin position="6"/>
        <end position="78"/>
    </location>
</feature>
<evidence type="ECO:0000259" key="1">
    <source>
        <dbReference type="Pfam" id="PF10047"/>
    </source>
</evidence>
<dbReference type="InterPro" id="IPR018739">
    <property type="entry name" value="DUF2281"/>
</dbReference>
<name>A0ABP8H3P9_9SPHI</name>
<reference evidence="3" key="1">
    <citation type="journal article" date="2019" name="Int. J. Syst. Evol. Microbiol.">
        <title>The Global Catalogue of Microorganisms (GCM) 10K type strain sequencing project: providing services to taxonomists for standard genome sequencing and annotation.</title>
        <authorList>
            <consortium name="The Broad Institute Genomics Platform"/>
            <consortium name="The Broad Institute Genome Sequencing Center for Infectious Disease"/>
            <person name="Wu L."/>
            <person name="Ma J."/>
        </authorList>
    </citation>
    <scope>NUCLEOTIDE SEQUENCE [LARGE SCALE GENOMIC DNA]</scope>
    <source>
        <strain evidence="3">JCM 17705</strain>
    </source>
</reference>
<gene>
    <name evidence="2" type="ORF">GCM10023149_41070</name>
</gene>
<dbReference type="RefSeq" id="WP_345213053.1">
    <property type="nucleotide sequence ID" value="NZ_BAABFT010000014.1"/>
</dbReference>
<evidence type="ECO:0000313" key="3">
    <source>
        <dbReference type="Proteomes" id="UP001500582"/>
    </source>
</evidence>
<comment type="caution">
    <text evidence="2">The sequence shown here is derived from an EMBL/GenBank/DDBJ whole genome shotgun (WGS) entry which is preliminary data.</text>
</comment>
<dbReference type="Proteomes" id="UP001500582">
    <property type="component" value="Unassembled WGS sequence"/>
</dbReference>
<protein>
    <recommendedName>
        <fullName evidence="1">DUF2281 domain-containing protein</fullName>
    </recommendedName>
</protein>
<sequence>METLTLDKKIKMLPDDLKLKVEGYIDALLEENGTGKSQILADPQGEYNVRKPVFGSGKGMFGKMAEDFDAPLDDFKEYM</sequence>
<dbReference type="EMBL" id="BAABFT010000014">
    <property type="protein sequence ID" value="GAA4333981.1"/>
    <property type="molecule type" value="Genomic_DNA"/>
</dbReference>
<proteinExistence type="predicted"/>
<organism evidence="2 3">
    <name type="scientific">Mucilaginibacter gynuensis</name>
    <dbReference type="NCBI Taxonomy" id="1302236"/>
    <lineage>
        <taxon>Bacteria</taxon>
        <taxon>Pseudomonadati</taxon>
        <taxon>Bacteroidota</taxon>
        <taxon>Sphingobacteriia</taxon>
        <taxon>Sphingobacteriales</taxon>
        <taxon>Sphingobacteriaceae</taxon>
        <taxon>Mucilaginibacter</taxon>
    </lineage>
</organism>
<accession>A0ABP8H3P9</accession>
<keyword evidence="3" id="KW-1185">Reference proteome</keyword>
<dbReference type="Pfam" id="PF10047">
    <property type="entry name" value="DUF2281"/>
    <property type="match status" value="1"/>
</dbReference>
<evidence type="ECO:0000313" key="2">
    <source>
        <dbReference type="EMBL" id="GAA4333981.1"/>
    </source>
</evidence>